<keyword evidence="2" id="KW-1185">Reference proteome</keyword>
<reference evidence="1" key="1">
    <citation type="submission" date="2023-06" db="EMBL/GenBank/DDBJ databases">
        <authorList>
            <consortium name="Lawrence Berkeley National Laboratory"/>
            <person name="Ahrendt S."/>
            <person name="Sahu N."/>
            <person name="Indic B."/>
            <person name="Wong-Bajracharya J."/>
            <person name="Merenyi Z."/>
            <person name="Ke H.-M."/>
            <person name="Monk M."/>
            <person name="Kocsube S."/>
            <person name="Drula E."/>
            <person name="Lipzen A."/>
            <person name="Balint B."/>
            <person name="Henrissat B."/>
            <person name="Andreopoulos B."/>
            <person name="Martin F.M."/>
            <person name="Harder C.B."/>
            <person name="Rigling D."/>
            <person name="Ford K.L."/>
            <person name="Foster G.D."/>
            <person name="Pangilinan J."/>
            <person name="Papanicolaou A."/>
            <person name="Barry K."/>
            <person name="LaButti K."/>
            <person name="Viragh M."/>
            <person name="Koriabine M."/>
            <person name="Yan M."/>
            <person name="Riley R."/>
            <person name="Champramary S."/>
            <person name="Plett K.L."/>
            <person name="Tsai I.J."/>
            <person name="Slot J."/>
            <person name="Sipos G."/>
            <person name="Plett J."/>
            <person name="Nagy L.G."/>
            <person name="Grigoriev I.V."/>
        </authorList>
    </citation>
    <scope>NUCLEOTIDE SEQUENCE</scope>
    <source>
        <strain evidence="1">ICMP 16352</strain>
    </source>
</reference>
<name>A0AA39P8R0_9AGAR</name>
<gene>
    <name evidence="1" type="ORF">IW261DRAFT_1565073</name>
</gene>
<comment type="caution">
    <text evidence="1">The sequence shown here is derived from an EMBL/GenBank/DDBJ whole genome shotgun (WGS) entry which is preliminary data.</text>
</comment>
<sequence>MASVLPYPSKFQDVRHTFFDSDFCLDTTYRHPASSNDVTRTPRVWIPLTTLAVVLPRHIDVWQTRGQEHLKKCGWHLSGSRMAAL</sequence>
<organism evidence="1 2">
    <name type="scientific">Armillaria novae-zelandiae</name>
    <dbReference type="NCBI Taxonomy" id="153914"/>
    <lineage>
        <taxon>Eukaryota</taxon>
        <taxon>Fungi</taxon>
        <taxon>Dikarya</taxon>
        <taxon>Basidiomycota</taxon>
        <taxon>Agaricomycotina</taxon>
        <taxon>Agaricomycetes</taxon>
        <taxon>Agaricomycetidae</taxon>
        <taxon>Agaricales</taxon>
        <taxon>Marasmiineae</taxon>
        <taxon>Physalacriaceae</taxon>
        <taxon>Armillaria</taxon>
    </lineage>
</organism>
<dbReference type="EMBL" id="JAUEPR010000013">
    <property type="protein sequence ID" value="KAK0478973.1"/>
    <property type="molecule type" value="Genomic_DNA"/>
</dbReference>
<evidence type="ECO:0000313" key="1">
    <source>
        <dbReference type="EMBL" id="KAK0478973.1"/>
    </source>
</evidence>
<evidence type="ECO:0000313" key="2">
    <source>
        <dbReference type="Proteomes" id="UP001175227"/>
    </source>
</evidence>
<accession>A0AA39P8R0</accession>
<protein>
    <submittedName>
        <fullName evidence="1">Uncharacterized protein</fullName>
    </submittedName>
</protein>
<dbReference type="AlphaFoldDB" id="A0AA39P8R0"/>
<dbReference type="Proteomes" id="UP001175227">
    <property type="component" value="Unassembled WGS sequence"/>
</dbReference>
<proteinExistence type="predicted"/>